<dbReference type="InterPro" id="IPR013098">
    <property type="entry name" value="Ig_I-set"/>
</dbReference>
<dbReference type="SUPFAM" id="SSF48726">
    <property type="entry name" value="Immunoglobulin"/>
    <property type="match status" value="1"/>
</dbReference>
<feature type="non-terminal residue" evidence="2">
    <location>
        <position position="102"/>
    </location>
</feature>
<evidence type="ECO:0000313" key="2">
    <source>
        <dbReference type="EMBL" id="CAD7668547.1"/>
    </source>
</evidence>
<dbReference type="InterPro" id="IPR013783">
    <property type="entry name" value="Ig-like_fold"/>
</dbReference>
<dbReference type="PANTHER" id="PTHR47633">
    <property type="entry name" value="IMMUNOGLOBULIN"/>
    <property type="match status" value="1"/>
</dbReference>
<gene>
    <name evidence="2" type="ORF">ONB1V03_LOCUS23416</name>
</gene>
<evidence type="ECO:0000313" key="3">
    <source>
        <dbReference type="Proteomes" id="UP000728032"/>
    </source>
</evidence>
<dbReference type="OrthoDB" id="6435907at2759"/>
<reference evidence="2" key="1">
    <citation type="submission" date="2020-11" db="EMBL/GenBank/DDBJ databases">
        <authorList>
            <person name="Tran Van P."/>
        </authorList>
    </citation>
    <scope>NUCLEOTIDE SEQUENCE</scope>
</reference>
<dbReference type="AlphaFoldDB" id="A0A7R9MV80"/>
<dbReference type="Proteomes" id="UP000728032">
    <property type="component" value="Unassembled WGS sequence"/>
</dbReference>
<dbReference type="Pfam" id="PF07679">
    <property type="entry name" value="I-set"/>
    <property type="match status" value="1"/>
</dbReference>
<dbReference type="PANTHER" id="PTHR47633:SF4">
    <property type="entry name" value="MYOPALLADIN ISOFORM X1"/>
    <property type="match status" value="1"/>
</dbReference>
<evidence type="ECO:0000259" key="1">
    <source>
        <dbReference type="PROSITE" id="PS50835"/>
    </source>
</evidence>
<proteinExistence type="predicted"/>
<name>A0A7R9MV80_9ACAR</name>
<dbReference type="EMBL" id="OC974272">
    <property type="protein sequence ID" value="CAD7668547.1"/>
    <property type="molecule type" value="Genomic_DNA"/>
</dbReference>
<dbReference type="InterPro" id="IPR007110">
    <property type="entry name" value="Ig-like_dom"/>
</dbReference>
<dbReference type="InterPro" id="IPR036179">
    <property type="entry name" value="Ig-like_dom_sf"/>
</dbReference>
<keyword evidence="3" id="KW-1185">Reference proteome</keyword>
<feature type="domain" description="Ig-like" evidence="1">
    <location>
        <begin position="1"/>
        <end position="69"/>
    </location>
</feature>
<sequence length="102" mass="11542">MTIEAQVEPSDDERLTVEWYKNGRPLVLGSRINTRFDFGLISLEIMDLITEDSGFYTCRAVNNHGEAITTCALKVKGSANYKDLFNYKVNDIKLGVDDKAYD</sequence>
<dbReference type="EMBL" id="CAJPVJ010059447">
    <property type="protein sequence ID" value="CAG2183996.1"/>
    <property type="molecule type" value="Genomic_DNA"/>
</dbReference>
<dbReference type="FunFam" id="2.60.40.10:FF:000962">
    <property type="entry name" value="titin isoform X1"/>
    <property type="match status" value="1"/>
</dbReference>
<organism evidence="2">
    <name type="scientific">Oppiella nova</name>
    <dbReference type="NCBI Taxonomy" id="334625"/>
    <lineage>
        <taxon>Eukaryota</taxon>
        <taxon>Metazoa</taxon>
        <taxon>Ecdysozoa</taxon>
        <taxon>Arthropoda</taxon>
        <taxon>Chelicerata</taxon>
        <taxon>Arachnida</taxon>
        <taxon>Acari</taxon>
        <taxon>Acariformes</taxon>
        <taxon>Sarcoptiformes</taxon>
        <taxon>Oribatida</taxon>
        <taxon>Brachypylina</taxon>
        <taxon>Oppioidea</taxon>
        <taxon>Oppiidae</taxon>
        <taxon>Oppiella</taxon>
    </lineage>
</organism>
<dbReference type="PROSITE" id="PS50835">
    <property type="entry name" value="IG_LIKE"/>
    <property type="match status" value="1"/>
</dbReference>
<dbReference type="Gene3D" id="2.60.40.10">
    <property type="entry name" value="Immunoglobulins"/>
    <property type="match status" value="1"/>
</dbReference>
<accession>A0A7R9MV80</accession>
<protein>
    <recommendedName>
        <fullName evidence="1">Ig-like domain-containing protein</fullName>
    </recommendedName>
</protein>